<sequence length="720" mass="81243">MLVGAGTSGCVLAARLSEDPTVQVLLVEAGSQMGYFSKIPLAPTASQQGPDDWSVRTKPQKYSSFGLWDQIIPRGKGLGGSGQINFLLHGFGLPEDYERWSARGFKGWGIEDLQPYFMKAFGTTRSEFDSGHCSMDGYCPGDAAPMKLKLVDEQNQLLKTFQRASTMLKNRHTILRRATATVKDGVRFSTVDGYLKAALTRRNLHVVLKTAAVSIRFDNSTASSLFILRNNRELDNVFVNKEIILCAGAVKTPQILMMSGIGPREVIQRLRLKLISENRAVGRNLHDHMNMPVFVSIKKPISVTLPKVFTFGTVFRAAFPFHNDASQEGFMFLATCTQPRSRGSVTLSDVSTNVPPVVDPNYLYDGYDVKCMIKAIRRAEQLVASPPFQDIGARIHWPRPERCLSLWNYTAADQFGREHKRRRKIKRLLPNQLPQKEKKTEEHKTKKPQRPPDEYLGCVLREVAVTGHHIGGTAAGGTVVDDELRVKSVSGLRVMDASIIPSPLSLYPNSVLVAMAEKAADIIKQANYLKQILDLEYYYHNDRRPIDDRMAKWLENLTTKLEVPGSIPGRSIQIVQERAVLKFMNPKYISDVQIFTARRRRNEPYKTNMTATIHQPWGNNITFHASYMLHNGNTVEIQNRVCDAVDKPWMVEFIKMYSNLSVCPVQTGRYRYFNIEIPPKNFPMPLPMLKKGDTGKVTAAFFLTATKEKIFDMYCSVRIK</sequence>
<gene>
    <name evidence="1" type="ORF">MSG28_012456</name>
</gene>
<evidence type="ECO:0000313" key="1">
    <source>
        <dbReference type="EMBL" id="KAI8434421.1"/>
    </source>
</evidence>
<protein>
    <submittedName>
        <fullName evidence="1">Uncharacterized protein</fullName>
    </submittedName>
</protein>
<reference evidence="1 2" key="1">
    <citation type="journal article" date="2022" name="Genome Biol. Evol.">
        <title>The Spruce Budworm Genome: Reconstructing the Evolutionary History of Antifreeze Proteins.</title>
        <authorList>
            <person name="Beliveau C."/>
            <person name="Gagne P."/>
            <person name="Picq S."/>
            <person name="Vernygora O."/>
            <person name="Keeling C.I."/>
            <person name="Pinkney K."/>
            <person name="Doucet D."/>
            <person name="Wen F."/>
            <person name="Johnston J.S."/>
            <person name="Maaroufi H."/>
            <person name="Boyle B."/>
            <person name="Laroche J."/>
            <person name="Dewar K."/>
            <person name="Juretic N."/>
            <person name="Blackburn G."/>
            <person name="Nisole A."/>
            <person name="Brunet B."/>
            <person name="Brandao M."/>
            <person name="Lumley L."/>
            <person name="Duan J."/>
            <person name="Quan G."/>
            <person name="Lucarotti C.J."/>
            <person name="Roe A.D."/>
            <person name="Sperling F.A.H."/>
            <person name="Levesque R.C."/>
            <person name="Cusson M."/>
        </authorList>
    </citation>
    <scope>NUCLEOTIDE SEQUENCE [LARGE SCALE GENOMIC DNA]</scope>
    <source>
        <strain evidence="1">Glfc:IPQL:Cfum</strain>
    </source>
</reference>
<comment type="caution">
    <text evidence="1">The sequence shown here is derived from an EMBL/GenBank/DDBJ whole genome shotgun (WGS) entry which is preliminary data.</text>
</comment>
<name>A0ACC0KDZ7_CHOFU</name>
<organism evidence="1 2">
    <name type="scientific">Choristoneura fumiferana</name>
    <name type="common">Spruce budworm moth</name>
    <name type="synonym">Archips fumiferana</name>
    <dbReference type="NCBI Taxonomy" id="7141"/>
    <lineage>
        <taxon>Eukaryota</taxon>
        <taxon>Metazoa</taxon>
        <taxon>Ecdysozoa</taxon>
        <taxon>Arthropoda</taxon>
        <taxon>Hexapoda</taxon>
        <taxon>Insecta</taxon>
        <taxon>Pterygota</taxon>
        <taxon>Neoptera</taxon>
        <taxon>Endopterygota</taxon>
        <taxon>Lepidoptera</taxon>
        <taxon>Glossata</taxon>
        <taxon>Ditrysia</taxon>
        <taxon>Tortricoidea</taxon>
        <taxon>Tortricidae</taxon>
        <taxon>Tortricinae</taxon>
        <taxon>Choristoneura</taxon>
    </lineage>
</organism>
<keyword evidence="2" id="KW-1185">Reference proteome</keyword>
<dbReference type="Proteomes" id="UP001064048">
    <property type="component" value="Chromosome 21"/>
</dbReference>
<dbReference type="EMBL" id="CM046121">
    <property type="protein sequence ID" value="KAI8434421.1"/>
    <property type="molecule type" value="Genomic_DNA"/>
</dbReference>
<accession>A0ACC0KDZ7</accession>
<evidence type="ECO:0000313" key="2">
    <source>
        <dbReference type="Proteomes" id="UP001064048"/>
    </source>
</evidence>
<proteinExistence type="predicted"/>